<evidence type="ECO:0000313" key="2">
    <source>
        <dbReference type="EMBL" id="QFI56676.1"/>
    </source>
</evidence>
<sequence length="85" mass="9349">MRVRCNQCGSLGIITKSDRISENVSRLYCRCKSASCGHAWVSTLAYSHTTRPSSKQGHSVAIALLDALSPEARTKIIEELTKLNK</sequence>
<protein>
    <submittedName>
        <fullName evidence="2">Transcriptional regulator</fullName>
    </submittedName>
</protein>
<keyword evidence="3" id="KW-1185">Reference proteome</keyword>
<gene>
    <name evidence="2" type="ORF">FE240_08845</name>
</gene>
<name>A0A5J6WZX6_9GAMM</name>
<dbReference type="AlphaFoldDB" id="A0A5J6WZX6"/>
<dbReference type="Proteomes" id="UP000594034">
    <property type="component" value="Chromosome"/>
</dbReference>
<evidence type="ECO:0000313" key="3">
    <source>
        <dbReference type="Proteomes" id="UP000594034"/>
    </source>
</evidence>
<accession>A0A5J6WZX6</accession>
<reference evidence="2 3" key="1">
    <citation type="submission" date="2019-05" db="EMBL/GenBank/DDBJ databases">
        <title>OXA-830, a novel chromosomally encoded expanded-spectrum class D beta-lactamase in Aeromonas simiae.</title>
        <authorList>
            <person name="Zhou W."/>
            <person name="Chen Q."/>
        </authorList>
    </citation>
    <scope>NUCLEOTIDE SEQUENCE [LARGE SCALE GENOMIC DNA]</scope>
    <source>
        <strain evidence="2 3">A6</strain>
    </source>
</reference>
<dbReference type="InterPro" id="IPR007684">
    <property type="entry name" value="Znf_Ogr/Delta"/>
</dbReference>
<dbReference type="KEGG" id="asim:FE240_08845"/>
<evidence type="ECO:0000259" key="1">
    <source>
        <dbReference type="Pfam" id="PF04606"/>
    </source>
</evidence>
<feature type="domain" description="Zinc finger Ogr/Delta-type" evidence="1">
    <location>
        <begin position="4"/>
        <end position="49"/>
    </location>
</feature>
<proteinExistence type="predicted"/>
<organism evidence="2 3">
    <name type="scientific">Aeromonas simiae</name>
    <dbReference type="NCBI Taxonomy" id="218936"/>
    <lineage>
        <taxon>Bacteria</taxon>
        <taxon>Pseudomonadati</taxon>
        <taxon>Pseudomonadota</taxon>
        <taxon>Gammaproteobacteria</taxon>
        <taxon>Aeromonadales</taxon>
        <taxon>Aeromonadaceae</taxon>
        <taxon>Aeromonas</taxon>
    </lineage>
</organism>
<dbReference type="Pfam" id="PF04606">
    <property type="entry name" value="Ogr_Delta"/>
    <property type="match status" value="1"/>
</dbReference>
<dbReference type="EMBL" id="CP040449">
    <property type="protein sequence ID" value="QFI56676.1"/>
    <property type="molecule type" value="Genomic_DNA"/>
</dbReference>